<dbReference type="AlphaFoldDB" id="A0A9Q0HEJ0"/>
<accession>A0A9Q0HEJ0</accession>
<feature type="region of interest" description="Disordered" evidence="1">
    <location>
        <begin position="1"/>
        <end position="42"/>
    </location>
</feature>
<evidence type="ECO:0000313" key="2">
    <source>
        <dbReference type="EMBL" id="KAJ4963220.1"/>
    </source>
</evidence>
<gene>
    <name evidence="2" type="ORF">NE237_023159</name>
</gene>
<protein>
    <submittedName>
        <fullName evidence="2">Uncharacterized protein</fullName>
    </submittedName>
</protein>
<organism evidence="2 3">
    <name type="scientific">Protea cynaroides</name>
    <dbReference type="NCBI Taxonomy" id="273540"/>
    <lineage>
        <taxon>Eukaryota</taxon>
        <taxon>Viridiplantae</taxon>
        <taxon>Streptophyta</taxon>
        <taxon>Embryophyta</taxon>
        <taxon>Tracheophyta</taxon>
        <taxon>Spermatophyta</taxon>
        <taxon>Magnoliopsida</taxon>
        <taxon>Proteales</taxon>
        <taxon>Proteaceae</taxon>
        <taxon>Protea</taxon>
    </lineage>
</organism>
<dbReference type="Proteomes" id="UP001141806">
    <property type="component" value="Unassembled WGS sequence"/>
</dbReference>
<feature type="compositionally biased region" description="Polar residues" evidence="1">
    <location>
        <begin position="1"/>
        <end position="35"/>
    </location>
</feature>
<proteinExistence type="predicted"/>
<reference evidence="2" key="1">
    <citation type="journal article" date="2023" name="Plant J.">
        <title>The genome of the king protea, Protea cynaroides.</title>
        <authorList>
            <person name="Chang J."/>
            <person name="Duong T.A."/>
            <person name="Schoeman C."/>
            <person name="Ma X."/>
            <person name="Roodt D."/>
            <person name="Barker N."/>
            <person name="Li Z."/>
            <person name="Van de Peer Y."/>
            <person name="Mizrachi E."/>
        </authorList>
    </citation>
    <scope>NUCLEOTIDE SEQUENCE</scope>
    <source>
        <tissue evidence="2">Young leaves</tissue>
    </source>
</reference>
<keyword evidence="3" id="KW-1185">Reference proteome</keyword>
<dbReference type="EMBL" id="JAMYWD010000008">
    <property type="protein sequence ID" value="KAJ4963220.1"/>
    <property type="molecule type" value="Genomic_DNA"/>
</dbReference>
<evidence type="ECO:0000256" key="1">
    <source>
        <dbReference type="SAM" id="MobiDB-lite"/>
    </source>
</evidence>
<evidence type="ECO:0000313" key="3">
    <source>
        <dbReference type="Proteomes" id="UP001141806"/>
    </source>
</evidence>
<comment type="caution">
    <text evidence="2">The sequence shown here is derived from an EMBL/GenBank/DDBJ whole genome shotgun (WGS) entry which is preliminary data.</text>
</comment>
<name>A0A9Q0HEJ0_9MAGN</name>
<sequence length="209" mass="23143">MLTKLETLSSPSSLSFPVGRTQTQTREPSTASRTTKGAPFSPFSRPVQSNQNCLLHYQQTRTKTEREEVDVSKLCLNSNYLDFVEVKKLLSELSTLGIGGPCKYFVQVFNSSQLRLLDTIYTVEIVTIDGDIKHCIEMISALLLRDHPFLKDGRHGEGIVAVTFQLKPSASASGTANKHTCKGEALNFNVWLSSYPLPSGIDCLSVEWV</sequence>